<evidence type="ECO:0000256" key="1">
    <source>
        <dbReference type="ARBA" id="ARBA00008609"/>
    </source>
</evidence>
<evidence type="ECO:0000256" key="3">
    <source>
        <dbReference type="ARBA" id="ARBA00022576"/>
    </source>
</evidence>
<proteinExistence type="inferred from homology"/>
<dbReference type="InterPro" id="IPR028896">
    <property type="entry name" value="GcvT/YgfZ/DmdA"/>
</dbReference>
<gene>
    <name evidence="7" type="primary">gcvT</name>
    <name evidence="10" type="ORF">J2S24_002542</name>
</gene>
<comment type="catalytic activity">
    <reaction evidence="6 7">
        <text>N(6)-[(R)-S(8)-aminomethyldihydrolipoyl]-L-lysyl-[protein] + (6S)-5,6,7,8-tetrahydrofolate = N(6)-[(R)-dihydrolipoyl]-L-lysyl-[protein] + (6R)-5,10-methylene-5,6,7,8-tetrahydrofolate + NH4(+)</text>
        <dbReference type="Rhea" id="RHEA:16945"/>
        <dbReference type="Rhea" id="RHEA-COMP:10475"/>
        <dbReference type="Rhea" id="RHEA-COMP:10492"/>
        <dbReference type="ChEBI" id="CHEBI:15636"/>
        <dbReference type="ChEBI" id="CHEBI:28938"/>
        <dbReference type="ChEBI" id="CHEBI:57453"/>
        <dbReference type="ChEBI" id="CHEBI:83100"/>
        <dbReference type="ChEBI" id="CHEBI:83143"/>
        <dbReference type="EC" id="2.1.2.10"/>
    </reaction>
</comment>
<evidence type="ECO:0000256" key="4">
    <source>
        <dbReference type="ARBA" id="ARBA00022679"/>
    </source>
</evidence>
<dbReference type="SUPFAM" id="SSF101790">
    <property type="entry name" value="Aminomethyltransferase beta-barrel domain"/>
    <property type="match status" value="1"/>
</dbReference>
<feature type="domain" description="GCVT N-terminal" evidence="8">
    <location>
        <begin position="10"/>
        <end position="266"/>
    </location>
</feature>
<evidence type="ECO:0000313" key="10">
    <source>
        <dbReference type="EMBL" id="MDP9752016.1"/>
    </source>
</evidence>
<dbReference type="HAMAP" id="MF_00259">
    <property type="entry name" value="GcvT"/>
    <property type="match status" value="1"/>
</dbReference>
<dbReference type="InterPro" id="IPR013977">
    <property type="entry name" value="GcvT_C"/>
</dbReference>
<dbReference type="Gene3D" id="2.40.30.110">
    <property type="entry name" value="Aminomethyltransferase beta-barrel domains"/>
    <property type="match status" value="1"/>
</dbReference>
<dbReference type="Gene3D" id="3.30.70.1400">
    <property type="entry name" value="Aminomethyltransferase beta-barrel domains"/>
    <property type="match status" value="1"/>
</dbReference>
<dbReference type="InterPro" id="IPR022903">
    <property type="entry name" value="GcvT_bac"/>
</dbReference>
<dbReference type="EC" id="2.1.2.10" evidence="2 7"/>
<dbReference type="EMBL" id="JAURUP010000048">
    <property type="protein sequence ID" value="MDP9752016.1"/>
    <property type="molecule type" value="Genomic_DNA"/>
</dbReference>
<protein>
    <recommendedName>
        <fullName evidence="2 7">Aminomethyltransferase</fullName>
        <ecNumber evidence="2 7">2.1.2.10</ecNumber>
    </recommendedName>
    <alternativeName>
        <fullName evidence="5 7">Glycine cleavage system T protein</fullName>
    </alternativeName>
</protein>
<evidence type="ECO:0000313" key="11">
    <source>
        <dbReference type="Proteomes" id="UP001223886"/>
    </source>
</evidence>
<reference evidence="10 11" key="1">
    <citation type="submission" date="2023-07" db="EMBL/GenBank/DDBJ databases">
        <title>Genomic Encyclopedia of Type Strains, Phase IV (KMG-IV): sequencing the most valuable type-strain genomes for metagenomic binning, comparative biology and taxonomic classification.</title>
        <authorList>
            <person name="Goeker M."/>
        </authorList>
    </citation>
    <scope>NUCLEOTIDE SEQUENCE [LARGE SCALE GENOMIC DNA]</scope>
    <source>
        <strain evidence="10 11">DSM 25963</strain>
    </source>
</reference>
<dbReference type="InterPro" id="IPR006222">
    <property type="entry name" value="GCVT_N"/>
</dbReference>
<dbReference type="InterPro" id="IPR029043">
    <property type="entry name" value="GcvT/YgfZ_C"/>
</dbReference>
<evidence type="ECO:0000256" key="7">
    <source>
        <dbReference type="HAMAP-Rule" id="MF_00259"/>
    </source>
</evidence>
<evidence type="ECO:0000259" key="9">
    <source>
        <dbReference type="Pfam" id="PF08669"/>
    </source>
</evidence>
<dbReference type="GO" id="GO:0004047">
    <property type="term" value="F:aminomethyltransferase activity"/>
    <property type="evidence" value="ECO:0007669"/>
    <property type="project" value="UniProtKB-EC"/>
</dbReference>
<dbReference type="InterPro" id="IPR027266">
    <property type="entry name" value="TrmE/GcvT-like"/>
</dbReference>
<dbReference type="PANTHER" id="PTHR43757:SF2">
    <property type="entry name" value="AMINOMETHYLTRANSFERASE, MITOCHONDRIAL"/>
    <property type="match status" value="1"/>
</dbReference>
<accession>A0ABT9M7D1</accession>
<keyword evidence="11" id="KW-1185">Reference proteome</keyword>
<dbReference type="Gene3D" id="4.10.1250.10">
    <property type="entry name" value="Aminomethyltransferase fragment"/>
    <property type="match status" value="1"/>
</dbReference>
<dbReference type="PANTHER" id="PTHR43757">
    <property type="entry name" value="AMINOMETHYLTRANSFERASE"/>
    <property type="match status" value="1"/>
</dbReference>
<comment type="caution">
    <text evidence="10">The sequence shown here is derived from an EMBL/GenBank/DDBJ whole genome shotgun (WGS) entry which is preliminary data.</text>
</comment>
<organism evidence="10 11">
    <name type="scientific">Thermoanaerobacter pentosaceus</name>
    <dbReference type="NCBI Taxonomy" id="694059"/>
    <lineage>
        <taxon>Bacteria</taxon>
        <taxon>Bacillati</taxon>
        <taxon>Bacillota</taxon>
        <taxon>Clostridia</taxon>
        <taxon>Thermoanaerobacterales</taxon>
        <taxon>Thermoanaerobacteraceae</taxon>
        <taxon>Thermoanaerobacter</taxon>
    </lineage>
</organism>
<dbReference type="RefSeq" id="WP_012994410.1">
    <property type="nucleotide sequence ID" value="NZ_JAURUP010000048.1"/>
</dbReference>
<dbReference type="Proteomes" id="UP001223886">
    <property type="component" value="Unassembled WGS sequence"/>
</dbReference>
<dbReference type="InterPro" id="IPR006223">
    <property type="entry name" value="GcvT"/>
</dbReference>
<comment type="subunit">
    <text evidence="7">The glycine cleavage system is composed of four proteins: P, T, L and H.</text>
</comment>
<dbReference type="NCBIfam" id="NF001567">
    <property type="entry name" value="PRK00389.1"/>
    <property type="match status" value="1"/>
</dbReference>
<dbReference type="Gene3D" id="3.30.1360.120">
    <property type="entry name" value="Probable tRNA modification gtpase trme, domain 1"/>
    <property type="match status" value="1"/>
</dbReference>
<feature type="domain" description="Aminomethyltransferase C-terminal" evidence="9">
    <location>
        <begin position="285"/>
        <end position="363"/>
    </location>
</feature>
<comment type="similarity">
    <text evidence="1 7">Belongs to the GcvT family.</text>
</comment>
<dbReference type="PIRSF" id="PIRSF006487">
    <property type="entry name" value="GcvT"/>
    <property type="match status" value="1"/>
</dbReference>
<dbReference type="SUPFAM" id="SSF103025">
    <property type="entry name" value="Folate-binding domain"/>
    <property type="match status" value="1"/>
</dbReference>
<dbReference type="NCBIfam" id="TIGR00528">
    <property type="entry name" value="gcvT"/>
    <property type="match status" value="1"/>
</dbReference>
<dbReference type="Pfam" id="PF08669">
    <property type="entry name" value="GCV_T_C"/>
    <property type="match status" value="1"/>
</dbReference>
<evidence type="ECO:0000259" key="8">
    <source>
        <dbReference type="Pfam" id="PF01571"/>
    </source>
</evidence>
<evidence type="ECO:0000256" key="6">
    <source>
        <dbReference type="ARBA" id="ARBA00047665"/>
    </source>
</evidence>
<evidence type="ECO:0000256" key="5">
    <source>
        <dbReference type="ARBA" id="ARBA00031395"/>
    </source>
</evidence>
<sequence length="374" mass="42458">MDSLKKTPLFDLYKKYNGKIIDFAGWALPVQFESIISEHEAVRNAAGLFDVSHMGEIIVKGREAFAFLQNLITNDLSKLKENQVLYTFMCNYNGGVVDDLLVYKYSDEHFLLVVNAANIEKDYKWMKDNKGVYAVEINNISDEISELAIQGPKAEEVLQKLTDTDLSQIKFFYFKDNVKIAGINSLISRTGYTGEDGFEIYIPNKYAIELWEKIIEVGKEYGLKPAGLGARDTLRFEAGLPLYGNELSEEITPLEAGFEFFVKFDKGNFIGKDALLKQKEEGVKRKIVGFEMIDNGIPRHGYEVRADNQKIGYVTTGYFSPTLKKNIGLALIDSKYAQLGNQIEIVIRNKPLKASIISKNFYKKNYKIGDCKMR</sequence>
<keyword evidence="4 7" id="KW-0808">Transferase</keyword>
<keyword evidence="3 7" id="KW-0032">Aminotransferase</keyword>
<evidence type="ECO:0000256" key="2">
    <source>
        <dbReference type="ARBA" id="ARBA00012616"/>
    </source>
</evidence>
<name>A0ABT9M7D1_9THEO</name>
<dbReference type="Pfam" id="PF01571">
    <property type="entry name" value="GCV_T"/>
    <property type="match status" value="1"/>
</dbReference>
<comment type="function">
    <text evidence="7">The glycine cleavage system catalyzes the degradation of glycine.</text>
</comment>